<feature type="domain" description="Peptidase C14 caspase" evidence="2">
    <location>
        <begin position="68"/>
        <end position="209"/>
    </location>
</feature>
<proteinExistence type="predicted"/>
<dbReference type="AlphaFoldDB" id="A0A6A6H023"/>
<dbReference type="OrthoDB" id="4760831at2759"/>
<name>A0A6A6H023_VIRVR</name>
<evidence type="ECO:0000313" key="4">
    <source>
        <dbReference type="Proteomes" id="UP000800092"/>
    </source>
</evidence>
<gene>
    <name evidence="3" type="ORF">EV356DRAFT_535543</name>
</gene>
<dbReference type="GO" id="GO:0004197">
    <property type="term" value="F:cysteine-type endopeptidase activity"/>
    <property type="evidence" value="ECO:0007669"/>
    <property type="project" value="InterPro"/>
</dbReference>
<dbReference type="EMBL" id="ML991827">
    <property type="protein sequence ID" value="KAF2231424.1"/>
    <property type="molecule type" value="Genomic_DNA"/>
</dbReference>
<organism evidence="3 4">
    <name type="scientific">Viridothelium virens</name>
    <name type="common">Speckled blister lichen</name>
    <name type="synonym">Trypethelium virens</name>
    <dbReference type="NCBI Taxonomy" id="1048519"/>
    <lineage>
        <taxon>Eukaryota</taxon>
        <taxon>Fungi</taxon>
        <taxon>Dikarya</taxon>
        <taxon>Ascomycota</taxon>
        <taxon>Pezizomycotina</taxon>
        <taxon>Dothideomycetes</taxon>
        <taxon>Dothideomycetes incertae sedis</taxon>
        <taxon>Trypetheliales</taxon>
        <taxon>Trypetheliaceae</taxon>
        <taxon>Viridothelium</taxon>
    </lineage>
</organism>
<keyword evidence="4" id="KW-1185">Reference proteome</keyword>
<evidence type="ECO:0000313" key="3">
    <source>
        <dbReference type="EMBL" id="KAF2231424.1"/>
    </source>
</evidence>
<dbReference type="GO" id="GO:0006508">
    <property type="term" value="P:proteolysis"/>
    <property type="evidence" value="ECO:0007669"/>
    <property type="project" value="InterPro"/>
</dbReference>
<sequence>MAPGIGMPSNDEAPGRVSHQLPSQAAQVSVAIEWENIMQHEPKFFRYEKVAVLLLSWDDTCDDLRTDGEVEKLATVFETRYGFEVRRRKLNNKKRAHIQMVKHLASFVNRFEDQSDSTLLIIYYAGHGWAYVPEGDELRRELRLVGGKNEQKWRREMSRSSVMWTEAEKSIIGSEADVLLIFDCCHAGLIGRRSGDPNRFETLAACTADSKTHIPGDSSFTTALIWALEKLYSEKKFFTSSDLRATIMDHPHFPKNQYPQWDQRVPGFSPIVISSSAGEIPVTMPQEQAASRAANASYIDIRMHFDDDDDKNEKTMDVARLLQSLSQENRLPARRIDFLGKNTVWSSNQWRAVATLGTHWLEYTLRRKRRRLSSLETENL</sequence>
<dbReference type="Pfam" id="PF00656">
    <property type="entry name" value="Peptidase_C14"/>
    <property type="match status" value="1"/>
</dbReference>
<dbReference type="InterPro" id="IPR011600">
    <property type="entry name" value="Pept_C14_caspase"/>
</dbReference>
<evidence type="ECO:0000259" key="2">
    <source>
        <dbReference type="Pfam" id="PF00656"/>
    </source>
</evidence>
<reference evidence="3" key="1">
    <citation type="journal article" date="2020" name="Stud. Mycol.">
        <title>101 Dothideomycetes genomes: a test case for predicting lifestyles and emergence of pathogens.</title>
        <authorList>
            <person name="Haridas S."/>
            <person name="Albert R."/>
            <person name="Binder M."/>
            <person name="Bloem J."/>
            <person name="Labutti K."/>
            <person name="Salamov A."/>
            <person name="Andreopoulos B."/>
            <person name="Baker S."/>
            <person name="Barry K."/>
            <person name="Bills G."/>
            <person name="Bluhm B."/>
            <person name="Cannon C."/>
            <person name="Castanera R."/>
            <person name="Culley D."/>
            <person name="Daum C."/>
            <person name="Ezra D."/>
            <person name="Gonzalez J."/>
            <person name="Henrissat B."/>
            <person name="Kuo A."/>
            <person name="Liang C."/>
            <person name="Lipzen A."/>
            <person name="Lutzoni F."/>
            <person name="Magnuson J."/>
            <person name="Mondo S."/>
            <person name="Nolan M."/>
            <person name="Ohm R."/>
            <person name="Pangilinan J."/>
            <person name="Park H.-J."/>
            <person name="Ramirez L."/>
            <person name="Alfaro M."/>
            <person name="Sun H."/>
            <person name="Tritt A."/>
            <person name="Yoshinaga Y."/>
            <person name="Zwiers L.-H."/>
            <person name="Turgeon B."/>
            <person name="Goodwin S."/>
            <person name="Spatafora J."/>
            <person name="Crous P."/>
            <person name="Grigoriev I."/>
        </authorList>
    </citation>
    <scope>NUCLEOTIDE SEQUENCE</scope>
    <source>
        <strain evidence="3">Tuck. ex Michener</strain>
    </source>
</reference>
<evidence type="ECO:0000256" key="1">
    <source>
        <dbReference type="SAM" id="MobiDB-lite"/>
    </source>
</evidence>
<dbReference type="Proteomes" id="UP000800092">
    <property type="component" value="Unassembled WGS sequence"/>
</dbReference>
<dbReference type="Gene3D" id="3.40.50.1460">
    <property type="match status" value="1"/>
</dbReference>
<accession>A0A6A6H023</accession>
<protein>
    <recommendedName>
        <fullName evidence="2">Peptidase C14 caspase domain-containing protein</fullName>
    </recommendedName>
</protein>
<feature type="region of interest" description="Disordered" evidence="1">
    <location>
        <begin position="1"/>
        <end position="20"/>
    </location>
</feature>